<sequence length="473" mass="51406">MPKTVVVIGGGITGLSACFHLTRATSNPKVILLEASGRLGGWVQSTRTEDGAIFEHGPRGVRPAGTVGKNTLQMVSELGLENKLLPVQKDSIAAKNRFLYVGGKLCRLPSSFSGICKTQEPFTKPLISHLLREPLVSQSKEPDESVYSFALRRFGKEIADNAIDSLCRGIFAGDCRQLSLRSCFPILYTAERGYGSVLLGMLLTADQPHQFRSPLISRALTEGWTQWSLQGGMQTLPEALEDDLRKNSVEIHRDTTVSKIEPQSNGSWKINLENGSIRADHVISAVSSRALSCLLPPSLEALASELRQISSASVAVVNLEYQGNVLPITGFGHLVPSMESRGVLGVVYDSCLFPEQDRAGAPSTRVTVMLGGAWFHEAFGSPEQANHKELLAVAKETIRTHLGVSAEPLRSILNIQQDSIAQYAVGHWKRLDTIYNIISDHALGLSLTGASYEGVSVNDCIFNARNIVEKLFS</sequence>
<comment type="cofactor">
    <cofactor evidence="17">
        <name>FAD</name>
        <dbReference type="ChEBI" id="CHEBI:57692"/>
    </cofactor>
    <text evidence="17">Binds 1 FAD per subunit.</text>
</comment>
<reference evidence="19 21" key="3">
    <citation type="journal article" date="2014" name="Nature">
        <title>Elephant shark genome provides unique insights into gnathostome evolution.</title>
        <authorList>
            <consortium name="International Elephant Shark Genome Sequencing Consortium"/>
            <person name="Venkatesh B."/>
            <person name="Lee A.P."/>
            <person name="Ravi V."/>
            <person name="Maurya A.K."/>
            <person name="Lian M.M."/>
            <person name="Swann J.B."/>
            <person name="Ohta Y."/>
            <person name="Flajnik M.F."/>
            <person name="Sutoh Y."/>
            <person name="Kasahara M."/>
            <person name="Hoon S."/>
            <person name="Gangu V."/>
            <person name="Roy S.W."/>
            <person name="Irimia M."/>
            <person name="Korzh V."/>
            <person name="Kondrychyn I."/>
            <person name="Lim Z.W."/>
            <person name="Tay B.H."/>
            <person name="Tohari S."/>
            <person name="Kong K.W."/>
            <person name="Ho S."/>
            <person name="Lorente-Galdos B."/>
            <person name="Quilez J."/>
            <person name="Marques-Bonet T."/>
            <person name="Raney B.J."/>
            <person name="Ingham P.W."/>
            <person name="Tay A."/>
            <person name="Hillier L.W."/>
            <person name="Minx P."/>
            <person name="Boehm T."/>
            <person name="Wilson R.K."/>
            <person name="Brenner S."/>
            <person name="Warren W.C."/>
        </authorList>
    </citation>
    <scope>NUCLEOTIDE SEQUENCE</scope>
    <source>
        <tissue evidence="19">Intestine</tissue>
    </source>
</reference>
<dbReference type="InterPro" id="IPR050464">
    <property type="entry name" value="Zeta_carotene_desat/Oxidored"/>
</dbReference>
<evidence type="ECO:0000256" key="5">
    <source>
        <dbReference type="ARBA" id="ARBA00012867"/>
    </source>
</evidence>
<evidence type="ECO:0000256" key="1">
    <source>
        <dbReference type="ARBA" id="ARBA00002600"/>
    </source>
</evidence>
<evidence type="ECO:0000256" key="14">
    <source>
        <dbReference type="ARBA" id="ARBA00024380"/>
    </source>
</evidence>
<dbReference type="EC" id="1.3.3.4" evidence="5 17"/>
<keyword evidence="13 17" id="KW-0627">Porphyrin biosynthesis</keyword>
<dbReference type="OMA" id="WFDQWFG"/>
<evidence type="ECO:0000256" key="8">
    <source>
        <dbReference type="ARBA" id="ARBA00022827"/>
    </source>
</evidence>
<dbReference type="STRING" id="7868.ENSCMIP00000000937"/>
<dbReference type="Proteomes" id="UP000314986">
    <property type="component" value="Unassembled WGS sequence"/>
</dbReference>
<dbReference type="SUPFAM" id="SSF51905">
    <property type="entry name" value="FAD/NAD(P)-binding domain"/>
    <property type="match status" value="1"/>
</dbReference>
<evidence type="ECO:0000256" key="6">
    <source>
        <dbReference type="ARBA" id="ARBA00022630"/>
    </source>
</evidence>
<reference evidence="20" key="4">
    <citation type="submission" date="2025-05" db="UniProtKB">
        <authorList>
            <consortium name="Ensembl"/>
        </authorList>
    </citation>
    <scope>IDENTIFICATION</scope>
</reference>
<gene>
    <name evidence="20" type="primary">ppox</name>
</gene>
<dbReference type="CTD" id="5498"/>
<comment type="catalytic activity">
    <reaction evidence="16 17">
        <text>protoporphyrinogen IX + 3 O2 = protoporphyrin IX + 3 H2O2</text>
        <dbReference type="Rhea" id="RHEA:25576"/>
        <dbReference type="ChEBI" id="CHEBI:15379"/>
        <dbReference type="ChEBI" id="CHEBI:16240"/>
        <dbReference type="ChEBI" id="CHEBI:57306"/>
        <dbReference type="ChEBI" id="CHEBI:57307"/>
        <dbReference type="EC" id="1.3.3.4"/>
    </reaction>
</comment>
<dbReference type="RefSeq" id="XP_007908338.1">
    <property type="nucleotide sequence ID" value="XM_007910147.2"/>
</dbReference>
<dbReference type="OrthoDB" id="419752at2759"/>
<dbReference type="GeneTree" id="ENSGT00390000008744"/>
<dbReference type="RefSeq" id="XP_007908342.1">
    <property type="nucleotide sequence ID" value="XM_007910151.2"/>
</dbReference>
<protein>
    <recommendedName>
        <fullName evidence="15 17">Protoporphyrinogen oxidase</fullName>
        <ecNumber evidence="5 17">1.3.3.4</ecNumber>
    </recommendedName>
</protein>
<dbReference type="GO" id="GO:0004729">
    <property type="term" value="F:oxygen-dependent protoporphyrinogen oxidase activity"/>
    <property type="evidence" value="ECO:0007669"/>
    <property type="project" value="UniProtKB-UniRule"/>
</dbReference>
<dbReference type="RefSeq" id="XP_007908343.1">
    <property type="nucleotide sequence ID" value="XM_007910152.2"/>
</dbReference>
<dbReference type="GO" id="GO:0005743">
    <property type="term" value="C:mitochondrial inner membrane"/>
    <property type="evidence" value="ECO:0007669"/>
    <property type="project" value="UniProtKB-SubCell"/>
</dbReference>
<dbReference type="KEGG" id="cmk:103189676"/>
<proteinExistence type="evidence at transcript level"/>
<dbReference type="FunFam" id="3.50.50.60:FF:000133">
    <property type="entry name" value="Protoporphyrinogen oxidase"/>
    <property type="match status" value="1"/>
</dbReference>
<dbReference type="UniPathway" id="UPA00251">
    <property type="reaction ID" value="UER00324"/>
</dbReference>
<reference evidence="21" key="2">
    <citation type="journal article" date="2007" name="PLoS Biol.">
        <title>Survey sequencing and comparative analysis of the elephant shark (Callorhinchus milii) genome.</title>
        <authorList>
            <person name="Venkatesh B."/>
            <person name="Kirkness E.F."/>
            <person name="Loh Y.H."/>
            <person name="Halpern A.L."/>
            <person name="Lee A.P."/>
            <person name="Johnson J."/>
            <person name="Dandona N."/>
            <person name="Viswanathan L.D."/>
            <person name="Tay A."/>
            <person name="Venter J.C."/>
            <person name="Strausberg R.L."/>
            <person name="Brenner S."/>
        </authorList>
    </citation>
    <scope>NUCLEOTIDE SEQUENCE [LARGE SCALE GENOMIC DNA]</scope>
</reference>
<dbReference type="InterPro" id="IPR004572">
    <property type="entry name" value="Protoporphyrinogen_oxidase"/>
</dbReference>
<dbReference type="InterPro" id="IPR036188">
    <property type="entry name" value="FAD/NAD-bd_sf"/>
</dbReference>
<dbReference type="Gene3D" id="3.50.50.60">
    <property type="entry name" value="FAD/NAD(P)-binding domain"/>
    <property type="match status" value="1"/>
</dbReference>
<dbReference type="InterPro" id="IPR002937">
    <property type="entry name" value="Amino_oxidase"/>
</dbReference>
<evidence type="ECO:0000256" key="4">
    <source>
        <dbReference type="ARBA" id="ARBA00010551"/>
    </source>
</evidence>
<dbReference type="RefSeq" id="XP_007908340.1">
    <property type="nucleotide sequence ID" value="XM_007910149.2"/>
</dbReference>
<name>V9KNB8_CALMI</name>
<comment type="function">
    <text evidence="1 17">Catalyzes the 6-electron oxidation of protoporphyrinogen-IX to form protoporphyrin-IX.</text>
</comment>
<dbReference type="GO" id="GO:0005758">
    <property type="term" value="C:mitochondrial intermembrane space"/>
    <property type="evidence" value="ECO:0007669"/>
    <property type="project" value="UniProtKB-ARBA"/>
</dbReference>
<dbReference type="AlphaFoldDB" id="V9KNB8"/>
<dbReference type="GeneID" id="103189676"/>
<evidence type="ECO:0000256" key="11">
    <source>
        <dbReference type="ARBA" id="ARBA00023133"/>
    </source>
</evidence>
<reference evidence="21" key="1">
    <citation type="journal article" date="2006" name="Science">
        <title>Ancient noncoding elements conserved in the human genome.</title>
        <authorList>
            <person name="Venkatesh B."/>
            <person name="Kirkness E.F."/>
            <person name="Loh Y.H."/>
            <person name="Halpern A.L."/>
            <person name="Lee A.P."/>
            <person name="Johnson J."/>
            <person name="Dandona N."/>
            <person name="Viswanathan L.D."/>
            <person name="Tay A."/>
            <person name="Venter J.C."/>
            <person name="Strausberg R.L."/>
            <person name="Brenner S."/>
        </authorList>
    </citation>
    <scope>NUCLEOTIDE SEQUENCE [LARGE SCALE GENOMIC DNA]</scope>
</reference>
<evidence type="ECO:0000256" key="15">
    <source>
        <dbReference type="ARBA" id="ARBA00044160"/>
    </source>
</evidence>
<evidence type="ECO:0000313" key="19">
    <source>
        <dbReference type="EMBL" id="AFO99629.1"/>
    </source>
</evidence>
<feature type="domain" description="Amine oxidase" evidence="18">
    <location>
        <begin position="12"/>
        <end position="465"/>
    </location>
</feature>
<comment type="pathway">
    <text evidence="3 17">Porphyrin-containing compound metabolism; protoporphyrin-IX biosynthesis; protoporphyrin-IX from protoporphyrinogen-IX: step 1/1.</text>
</comment>
<keyword evidence="12" id="KW-0472">Membrane</keyword>
<comment type="subcellular location">
    <subcellularLocation>
        <location evidence="2">Mitochondrion inner membrane</location>
        <topology evidence="2">Peripheral membrane protein</topology>
        <orientation evidence="2">Intermembrane side</orientation>
    </subcellularLocation>
</comment>
<evidence type="ECO:0000256" key="17">
    <source>
        <dbReference type="RuleBase" id="RU367069"/>
    </source>
</evidence>
<keyword evidence="11 17" id="KW-0350">Heme biosynthesis</keyword>
<dbReference type="PANTHER" id="PTHR42923:SF3">
    <property type="entry name" value="PROTOPORPHYRINOGEN OXIDASE"/>
    <property type="match status" value="1"/>
</dbReference>
<comment type="subunit">
    <text evidence="14">Monomer. Homodimer.</text>
</comment>
<evidence type="ECO:0000256" key="13">
    <source>
        <dbReference type="ARBA" id="ARBA00023244"/>
    </source>
</evidence>
<dbReference type="PROSITE" id="PS51257">
    <property type="entry name" value="PROKAR_LIPOPROTEIN"/>
    <property type="match status" value="1"/>
</dbReference>
<keyword evidence="10" id="KW-0496">Mitochondrion</keyword>
<evidence type="ECO:0000256" key="12">
    <source>
        <dbReference type="ARBA" id="ARBA00023136"/>
    </source>
</evidence>
<evidence type="ECO:0000256" key="9">
    <source>
        <dbReference type="ARBA" id="ARBA00023002"/>
    </source>
</evidence>
<evidence type="ECO:0000256" key="10">
    <source>
        <dbReference type="ARBA" id="ARBA00023128"/>
    </source>
</evidence>
<evidence type="ECO:0000313" key="21">
    <source>
        <dbReference type="Proteomes" id="UP000314986"/>
    </source>
</evidence>
<evidence type="ECO:0000256" key="3">
    <source>
        <dbReference type="ARBA" id="ARBA00005073"/>
    </source>
</evidence>
<comment type="similarity">
    <text evidence="4 17">Belongs to the protoporphyrinogen/coproporphyrinogen oxidase family. Protoporphyrinogen oxidase subfamily.</text>
</comment>
<evidence type="ECO:0000259" key="18">
    <source>
        <dbReference type="Pfam" id="PF01593"/>
    </source>
</evidence>
<dbReference type="GO" id="GO:0006782">
    <property type="term" value="P:protoporphyrinogen IX biosynthetic process"/>
    <property type="evidence" value="ECO:0007669"/>
    <property type="project" value="UniProtKB-UniRule"/>
</dbReference>
<evidence type="ECO:0000256" key="16">
    <source>
        <dbReference type="ARBA" id="ARBA00047554"/>
    </source>
</evidence>
<dbReference type="RefSeq" id="XP_042200943.1">
    <property type="nucleotide sequence ID" value="XM_042345009.1"/>
</dbReference>
<keyword evidence="9 17" id="KW-0560">Oxidoreductase</keyword>
<dbReference type="SUPFAM" id="SSF54373">
    <property type="entry name" value="FAD-linked reductases, C-terminal domain"/>
    <property type="match status" value="1"/>
</dbReference>
<dbReference type="PANTHER" id="PTHR42923">
    <property type="entry name" value="PROTOPORPHYRINOGEN OXIDASE"/>
    <property type="match status" value="1"/>
</dbReference>
<keyword evidence="6 17" id="KW-0285">Flavoprotein</keyword>
<evidence type="ECO:0000256" key="7">
    <source>
        <dbReference type="ARBA" id="ARBA00022792"/>
    </source>
</evidence>
<dbReference type="RefSeq" id="XP_007908339.1">
    <property type="nucleotide sequence ID" value="XM_007910148.2"/>
</dbReference>
<organism evidence="19">
    <name type="scientific">Callorhinchus milii</name>
    <name type="common">Ghost shark</name>
    <dbReference type="NCBI Taxonomy" id="7868"/>
    <lineage>
        <taxon>Eukaryota</taxon>
        <taxon>Metazoa</taxon>
        <taxon>Chordata</taxon>
        <taxon>Craniata</taxon>
        <taxon>Vertebrata</taxon>
        <taxon>Chondrichthyes</taxon>
        <taxon>Holocephali</taxon>
        <taxon>Chimaeriformes</taxon>
        <taxon>Callorhinchidae</taxon>
        <taxon>Callorhinchus</taxon>
    </lineage>
</organism>
<dbReference type="Pfam" id="PF01593">
    <property type="entry name" value="Amino_oxidase"/>
    <property type="match status" value="1"/>
</dbReference>
<accession>V9KNB8</accession>
<dbReference type="EMBL" id="JW867112">
    <property type="protein sequence ID" value="AFO99629.1"/>
    <property type="molecule type" value="mRNA"/>
</dbReference>
<evidence type="ECO:0000313" key="20">
    <source>
        <dbReference type="Ensembl" id="ENSCMIP00000000937.1"/>
    </source>
</evidence>
<evidence type="ECO:0000256" key="2">
    <source>
        <dbReference type="ARBA" id="ARBA00004137"/>
    </source>
</evidence>
<keyword evidence="21" id="KW-1185">Reference proteome</keyword>
<dbReference type="Ensembl" id="ENSCMIT00000000988.1">
    <property type="protein sequence ID" value="ENSCMIP00000000937.1"/>
    <property type="gene ID" value="ENSCMIG00000000637.1"/>
</dbReference>
<dbReference type="NCBIfam" id="TIGR00562">
    <property type="entry name" value="proto_IX_ox"/>
    <property type="match status" value="1"/>
</dbReference>
<keyword evidence="8 17" id="KW-0274">FAD</keyword>
<keyword evidence="7" id="KW-0999">Mitochondrion inner membrane</keyword>
<dbReference type="GO" id="GO:0006785">
    <property type="term" value="P:heme B biosynthetic process"/>
    <property type="evidence" value="ECO:0007669"/>
    <property type="project" value="UniProtKB-ARBA"/>
</dbReference>